<dbReference type="AlphaFoldDB" id="A0A8A3S7D8"/>
<keyword evidence="3 5" id="KW-0560">Oxidoreductase</keyword>
<dbReference type="SUPFAM" id="SSF55035">
    <property type="entry name" value="NAD-binding domain of HMG-CoA reductase"/>
    <property type="match status" value="1"/>
</dbReference>
<evidence type="ECO:0000256" key="4">
    <source>
        <dbReference type="ARBA" id="ARBA00049903"/>
    </source>
</evidence>
<dbReference type="GO" id="GO:0008299">
    <property type="term" value="P:isoprenoid biosynthetic process"/>
    <property type="evidence" value="ECO:0007669"/>
    <property type="project" value="InterPro"/>
</dbReference>
<gene>
    <name evidence="6" type="primary">hmgA</name>
    <name evidence="6" type="ORF">RJ40_08430</name>
</gene>
<dbReference type="SUPFAM" id="SSF56542">
    <property type="entry name" value="Substrate-binding domain of HMG-CoA reductase"/>
    <property type="match status" value="1"/>
</dbReference>
<dbReference type="Gene3D" id="3.90.770.10">
    <property type="entry name" value="3-hydroxy-3-methylglutaryl-coenzyme A Reductase, Chain A, domain 2"/>
    <property type="match status" value="1"/>
</dbReference>
<dbReference type="PANTHER" id="PTHR10572:SF24">
    <property type="entry name" value="3-HYDROXY-3-METHYLGLUTARYL-COENZYME A REDUCTASE"/>
    <property type="match status" value="1"/>
</dbReference>
<dbReference type="RefSeq" id="WP_265580427.1">
    <property type="nucleotide sequence ID" value="NZ_CP036172.1"/>
</dbReference>
<dbReference type="GO" id="GO:0015936">
    <property type="term" value="P:coenzyme A metabolic process"/>
    <property type="evidence" value="ECO:0007669"/>
    <property type="project" value="InterPro"/>
</dbReference>
<comment type="similarity">
    <text evidence="1 5">Belongs to the HMG-CoA reductase family.</text>
</comment>
<dbReference type="UniPathway" id="UPA00058">
    <property type="reaction ID" value="UER00103"/>
</dbReference>
<dbReference type="GeneID" id="76424386"/>
<keyword evidence="7" id="KW-1185">Reference proteome</keyword>
<dbReference type="PROSITE" id="PS00066">
    <property type="entry name" value="HMG_COA_REDUCTASE_1"/>
    <property type="match status" value="1"/>
</dbReference>
<evidence type="ECO:0000256" key="2">
    <source>
        <dbReference type="ARBA" id="ARBA00022857"/>
    </source>
</evidence>
<evidence type="ECO:0000256" key="5">
    <source>
        <dbReference type="RuleBase" id="RU361219"/>
    </source>
</evidence>
<dbReference type="GO" id="GO:0004420">
    <property type="term" value="F:hydroxymethylglutaryl-CoA reductase (NADPH) activity"/>
    <property type="evidence" value="ECO:0007669"/>
    <property type="project" value="UniProtKB-EC"/>
</dbReference>
<evidence type="ECO:0000313" key="6">
    <source>
        <dbReference type="EMBL" id="QSZ67526.1"/>
    </source>
</evidence>
<evidence type="ECO:0000256" key="1">
    <source>
        <dbReference type="ARBA" id="ARBA00007661"/>
    </source>
</evidence>
<dbReference type="InterPro" id="IPR023074">
    <property type="entry name" value="HMG_CoA_Rdtase_cat_sf"/>
</dbReference>
<protein>
    <recommendedName>
        <fullName evidence="5">3-hydroxy-3-methylglutaryl coenzyme A reductase</fullName>
        <shortName evidence="5">HMG-CoA reductase</shortName>
        <ecNumber evidence="5">1.1.1.34</ecNumber>
    </recommendedName>
</protein>
<sequence>MDDALARLKKGTLKLYALEKELPPEEAVRVRRNFVEGESGADLAALGSFSIGIDRVVRRNIENMIGAVQIPVGVAGPVRVNGEYAAGEYYLPLATTEGALVASANRGTSAITKAGGADVRVVRDGMTRAPVFAARDIVHAKEVADWATAHFADLTAAAEKTTSRGKLLSVTPYVTGTSVFLRCAYDTKDAMGMNMATIATAEIADLVEAETGARLIALSGNMCTDKKPAAINLIEGRGKTVVAGVRLSDDLIRTVFKTDAATMVEVNYRKNLIGSARAGALGFNAHAANLVAAMYLACGQDPAHVVEGSSAITTVEATEDGGVYVSVTLPAVQVGTVGGGTGIDTQAACLRLLGVAGGGEPEGANAKAFAELVGVGVLAGELSLLGALAAHHLARAHKELGRG</sequence>
<keyword evidence="2 5" id="KW-0521">NADP</keyword>
<dbReference type="InterPro" id="IPR009023">
    <property type="entry name" value="HMG_CoA_Rdtase_NAD(P)-bd_sf"/>
</dbReference>
<comment type="catalytic activity">
    <reaction evidence="4 5">
        <text>(R)-mevalonate + 2 NADP(+) + CoA = (3S)-3-hydroxy-3-methylglutaryl-CoA + 2 NADPH + 2 H(+)</text>
        <dbReference type="Rhea" id="RHEA:15989"/>
        <dbReference type="ChEBI" id="CHEBI:15378"/>
        <dbReference type="ChEBI" id="CHEBI:36464"/>
        <dbReference type="ChEBI" id="CHEBI:43074"/>
        <dbReference type="ChEBI" id="CHEBI:57287"/>
        <dbReference type="ChEBI" id="CHEBI:57783"/>
        <dbReference type="ChEBI" id="CHEBI:58349"/>
        <dbReference type="EC" id="1.1.1.34"/>
    </reaction>
</comment>
<dbReference type="InterPro" id="IPR023282">
    <property type="entry name" value="HMG_CoA_Rdtase_N"/>
</dbReference>
<dbReference type="CDD" id="cd00643">
    <property type="entry name" value="HMG-CoA_reductase_classI"/>
    <property type="match status" value="1"/>
</dbReference>
<dbReference type="InterPro" id="IPR004554">
    <property type="entry name" value="HMG_CoA_Rdtase_eu_arc"/>
</dbReference>
<dbReference type="NCBIfam" id="TIGR00533">
    <property type="entry name" value="HMG_CoA_R_NADP"/>
    <property type="match status" value="1"/>
</dbReference>
<comment type="pathway">
    <text evidence="5">Metabolic intermediate biosynthesis; (R)-mevalonate biosynthesis; (R)-mevalonate from acetyl-CoA: step 3/3.</text>
</comment>
<proteinExistence type="inferred from homology"/>
<evidence type="ECO:0000313" key="7">
    <source>
        <dbReference type="Proteomes" id="UP001042704"/>
    </source>
</evidence>
<dbReference type="EC" id="1.1.1.34" evidence="5"/>
<dbReference type="PROSITE" id="PS00318">
    <property type="entry name" value="HMG_COA_REDUCTASE_2"/>
    <property type="match status" value="1"/>
</dbReference>
<reference evidence="6" key="1">
    <citation type="journal article" date="2001" name="Int. J. Syst. Evol. Microbiol.">
        <title>Methanofollis aquaemaris sp. nov., a methanogen isolated from an aquaculture fish pond.</title>
        <authorList>
            <person name="Lai M.C."/>
            <person name="Chen S.C."/>
        </authorList>
    </citation>
    <scope>NUCLEOTIDE SEQUENCE</scope>
    <source>
        <strain evidence="6">N2F9704</strain>
    </source>
</reference>
<dbReference type="PRINTS" id="PR00071">
    <property type="entry name" value="HMGCOARDTASE"/>
</dbReference>
<organism evidence="6 7">
    <name type="scientific">Methanofollis aquaemaris</name>
    <dbReference type="NCBI Taxonomy" id="126734"/>
    <lineage>
        <taxon>Archaea</taxon>
        <taxon>Methanobacteriati</taxon>
        <taxon>Methanobacteriota</taxon>
        <taxon>Stenosarchaea group</taxon>
        <taxon>Methanomicrobia</taxon>
        <taxon>Methanomicrobiales</taxon>
        <taxon>Methanomicrobiaceae</taxon>
        <taxon>Methanofollis</taxon>
    </lineage>
</organism>
<dbReference type="PROSITE" id="PS50065">
    <property type="entry name" value="HMG_COA_REDUCTASE_4"/>
    <property type="match status" value="1"/>
</dbReference>
<dbReference type="Proteomes" id="UP001042704">
    <property type="component" value="Chromosome"/>
</dbReference>
<dbReference type="PANTHER" id="PTHR10572">
    <property type="entry name" value="3-HYDROXY-3-METHYLGLUTARYL-COENZYME A REDUCTASE"/>
    <property type="match status" value="1"/>
</dbReference>
<name>A0A8A3S7D8_9EURY</name>
<dbReference type="Gene3D" id="3.30.70.420">
    <property type="entry name" value="Hydroxymethylglutaryl-CoA reductase, class I/II, NAD/NADP-binding domain"/>
    <property type="match status" value="1"/>
</dbReference>
<dbReference type="InterPro" id="IPR009029">
    <property type="entry name" value="HMG_CoA_Rdtase_sub-bd_dom_sf"/>
</dbReference>
<evidence type="ECO:0000256" key="3">
    <source>
        <dbReference type="ARBA" id="ARBA00023002"/>
    </source>
</evidence>
<dbReference type="GO" id="GO:0016126">
    <property type="term" value="P:sterol biosynthetic process"/>
    <property type="evidence" value="ECO:0007669"/>
    <property type="project" value="TreeGrafter"/>
</dbReference>
<dbReference type="InterPro" id="IPR002202">
    <property type="entry name" value="HMG_CoA_Rdtase"/>
</dbReference>
<dbReference type="EMBL" id="CP036172">
    <property type="protein sequence ID" value="QSZ67526.1"/>
    <property type="molecule type" value="Genomic_DNA"/>
</dbReference>
<dbReference type="Gene3D" id="1.10.3270.10">
    <property type="entry name" value="HMGR, N-terminal domain"/>
    <property type="match status" value="1"/>
</dbReference>
<dbReference type="Pfam" id="PF00368">
    <property type="entry name" value="HMG-CoA_red"/>
    <property type="match status" value="1"/>
</dbReference>
<dbReference type="KEGG" id="maqe:RJ40_08430"/>
<dbReference type="InterPro" id="IPR023076">
    <property type="entry name" value="HMG_CoA_Rdtase_CS"/>
</dbReference>
<accession>A0A8A3S7D8</accession>
<reference evidence="6" key="2">
    <citation type="submission" date="2019-02" db="EMBL/GenBank/DDBJ databases">
        <authorList>
            <person name="Chen S.-C."/>
            <person name="Chien H.-H."/>
            <person name="Lai M.-C."/>
        </authorList>
    </citation>
    <scope>NUCLEOTIDE SEQUENCE</scope>
    <source>
        <strain evidence="6">N2F9704</strain>
    </source>
</reference>